<keyword evidence="2" id="KW-1185">Reference proteome</keyword>
<dbReference type="Proteomes" id="UP001432027">
    <property type="component" value="Unassembled WGS sequence"/>
</dbReference>
<proteinExistence type="predicted"/>
<sequence length="69" mass="7711">RKAGNGGMRAPSRAACPCRQYRQPRVDHTYGQPDRTQWDGMIDRRLKGTYVEGEEDVASDALESREASG</sequence>
<dbReference type="AlphaFoldDB" id="A0AAV5SZ98"/>
<comment type="caution">
    <text evidence="1">The sequence shown here is derived from an EMBL/GenBank/DDBJ whole genome shotgun (WGS) entry which is preliminary data.</text>
</comment>
<gene>
    <name evidence="1" type="ORF">PENTCL1PPCAC_10721</name>
</gene>
<dbReference type="EMBL" id="BTSX01000003">
    <property type="protein sequence ID" value="GMS88546.1"/>
    <property type="molecule type" value="Genomic_DNA"/>
</dbReference>
<name>A0AAV5SZ98_9BILA</name>
<organism evidence="1 2">
    <name type="scientific">Pristionchus entomophagus</name>
    <dbReference type="NCBI Taxonomy" id="358040"/>
    <lineage>
        <taxon>Eukaryota</taxon>
        <taxon>Metazoa</taxon>
        <taxon>Ecdysozoa</taxon>
        <taxon>Nematoda</taxon>
        <taxon>Chromadorea</taxon>
        <taxon>Rhabditida</taxon>
        <taxon>Rhabditina</taxon>
        <taxon>Diplogasteromorpha</taxon>
        <taxon>Diplogasteroidea</taxon>
        <taxon>Neodiplogasteridae</taxon>
        <taxon>Pristionchus</taxon>
    </lineage>
</organism>
<feature type="non-terminal residue" evidence="1">
    <location>
        <position position="1"/>
    </location>
</feature>
<evidence type="ECO:0000313" key="1">
    <source>
        <dbReference type="EMBL" id="GMS88546.1"/>
    </source>
</evidence>
<reference evidence="1" key="1">
    <citation type="submission" date="2023-10" db="EMBL/GenBank/DDBJ databases">
        <title>Genome assembly of Pristionchus species.</title>
        <authorList>
            <person name="Yoshida K."/>
            <person name="Sommer R.J."/>
        </authorList>
    </citation>
    <scope>NUCLEOTIDE SEQUENCE</scope>
    <source>
        <strain evidence="1">RS0144</strain>
    </source>
</reference>
<feature type="non-terminal residue" evidence="1">
    <location>
        <position position="69"/>
    </location>
</feature>
<protein>
    <submittedName>
        <fullName evidence="1">Uncharacterized protein</fullName>
    </submittedName>
</protein>
<accession>A0AAV5SZ98</accession>
<evidence type="ECO:0000313" key="2">
    <source>
        <dbReference type="Proteomes" id="UP001432027"/>
    </source>
</evidence>